<proteinExistence type="predicted"/>
<reference evidence="1 2" key="1">
    <citation type="journal article" date="2022" name="Hortic Res">
        <title>A haplotype resolved chromosomal level avocado genome allows analysis of novel avocado genes.</title>
        <authorList>
            <person name="Nath O."/>
            <person name="Fletcher S.J."/>
            <person name="Hayward A."/>
            <person name="Shaw L.M."/>
            <person name="Masouleh A.K."/>
            <person name="Furtado A."/>
            <person name="Henry R.J."/>
            <person name="Mitter N."/>
        </authorList>
    </citation>
    <scope>NUCLEOTIDE SEQUENCE [LARGE SCALE GENOMIC DNA]</scope>
    <source>
        <strain evidence="2">cv. Hass</strain>
    </source>
</reference>
<protein>
    <submittedName>
        <fullName evidence="1">Uncharacterized protein</fullName>
    </submittedName>
</protein>
<accession>A0ACC2MPD2</accession>
<comment type="caution">
    <text evidence="1">The sequence shown here is derived from an EMBL/GenBank/DDBJ whole genome shotgun (WGS) entry which is preliminary data.</text>
</comment>
<dbReference type="EMBL" id="CM056809">
    <property type="protein sequence ID" value="KAJ8647270.1"/>
    <property type="molecule type" value="Genomic_DNA"/>
</dbReference>
<gene>
    <name evidence="1" type="ORF">MRB53_000293</name>
</gene>
<keyword evidence="2" id="KW-1185">Reference proteome</keyword>
<sequence length="411" mass="46256">MVLLSSPRNRLLLRFRLFSTTLSPPSISLSSAKSKLRSEFDPDKALAIFSSISKPSSSSSTPTPISFSYALDLTVKRLFKSRRFADIETLIESQKTHNPIISQEPFLSSLILSYGRATMLDHAIRTFADMDLLGTPRSTSSFNALLAACIHPQKLDRVAELFAEFPPKYGISPDKMSYGILIKSQCELGSPETSIETLKEMEEMNVEITTIAYTTIVDALYRKGKIEAAEEIWDKMHAKGCCLDVGAYNVKLRHTHHGKPEEVQKLIMKMGASGVKPDIISYNYLLKCYFANNQTEEAKKVYKDLWELRCLPNAWTFNIMVHYLCENGEFDTALRVCKASIKRNKIPDFRTVRSLLEGLVKNLKMRDAKALIDMVRKRCPERFSTEWSKIEMELGLKGAEKGAAAEVVAAA</sequence>
<evidence type="ECO:0000313" key="2">
    <source>
        <dbReference type="Proteomes" id="UP001234297"/>
    </source>
</evidence>
<organism evidence="1 2">
    <name type="scientific">Persea americana</name>
    <name type="common">Avocado</name>
    <dbReference type="NCBI Taxonomy" id="3435"/>
    <lineage>
        <taxon>Eukaryota</taxon>
        <taxon>Viridiplantae</taxon>
        <taxon>Streptophyta</taxon>
        <taxon>Embryophyta</taxon>
        <taxon>Tracheophyta</taxon>
        <taxon>Spermatophyta</taxon>
        <taxon>Magnoliopsida</taxon>
        <taxon>Magnoliidae</taxon>
        <taxon>Laurales</taxon>
        <taxon>Lauraceae</taxon>
        <taxon>Persea</taxon>
    </lineage>
</organism>
<name>A0ACC2MPD2_PERAE</name>
<dbReference type="Proteomes" id="UP001234297">
    <property type="component" value="Chromosome 1"/>
</dbReference>
<evidence type="ECO:0000313" key="1">
    <source>
        <dbReference type="EMBL" id="KAJ8647270.1"/>
    </source>
</evidence>